<gene>
    <name evidence="1" type="ORF">G3RUM_00571</name>
</gene>
<proteinExistence type="predicted"/>
<organism evidence="1 2">
    <name type="scientific">Candidatus Nanosyncoccus alces</name>
    <dbReference type="NCBI Taxonomy" id="2171997"/>
    <lineage>
        <taxon>Bacteria</taxon>
        <taxon>Candidatus Saccharimonadota</taxon>
        <taxon>Candidatus Nanosyncoccalia</taxon>
        <taxon>Candidatus Nanosyncoccales</taxon>
        <taxon>Candidatus Nanosyncoccaceae</taxon>
        <taxon>Candidatus Nanosyncoccus</taxon>
    </lineage>
</organism>
<evidence type="ECO:0000313" key="2">
    <source>
        <dbReference type="Proteomes" id="UP001191019"/>
    </source>
</evidence>
<comment type="caution">
    <text evidence="1">The sequence shown here is derived from an EMBL/GenBank/DDBJ whole genome shotgun (WGS) entry which is preliminary data.</text>
</comment>
<sequence>MSRNDIPKYSQQSVYLQEAKSSFDKFDDKGFAKLNKIAEHASIFRRQTSYIDKKILPFMYDNGLFTGSDYWIDGLEWLEQKTKDGIEKLDLNNTLVLLTSALARDDNKGAEYWYRSGITAQLLRHLLQLRG</sequence>
<keyword evidence="2" id="KW-1185">Reference proteome</keyword>
<protein>
    <submittedName>
        <fullName evidence="1">Uncharacterized protein</fullName>
    </submittedName>
</protein>
<name>A0ABY0FN08_9BACT</name>
<accession>A0ABY0FN08</accession>
<evidence type="ECO:0000313" key="1">
    <source>
        <dbReference type="EMBL" id="RYC74417.1"/>
    </source>
</evidence>
<reference evidence="1 2" key="1">
    <citation type="journal article" date="2018" name="bioRxiv">
        <title>Evidence of independent acquisition and adaption of ultra-small bacteria to human hosts across the highly diverse yet reduced genomes of the phylum Saccharibacteria.</title>
        <authorList>
            <person name="McLean J.S."/>
            <person name="Bor B."/>
            <person name="To T.T."/>
            <person name="Liu Q."/>
            <person name="Kearns K.A."/>
            <person name="Solden L.M."/>
            <person name="Wrighton K.C."/>
            <person name="He X."/>
            <person name="Shi W."/>
        </authorList>
    </citation>
    <scope>NUCLEOTIDE SEQUENCE [LARGE SCALE GENOMIC DNA]</scope>
    <source>
        <strain evidence="1 2">TM7_G3_2_Rum_HOT_351B</strain>
    </source>
</reference>
<reference evidence="1 2" key="2">
    <citation type="journal article" date="2020" name="Cell Rep.">
        <title>Acquisition and Adaptation of Ultra-small Parasitic Reduced Genome Bacteria to Mammalian Hosts.</title>
        <authorList>
            <person name="McLean J.S."/>
            <person name="Bor B."/>
            <person name="Kerns K.A."/>
            <person name="Liu Q."/>
            <person name="To T.T."/>
            <person name="Solden L."/>
            <person name="Hendrickson E.L."/>
            <person name="Wrighton K."/>
            <person name="Shi W."/>
            <person name="He X."/>
        </authorList>
    </citation>
    <scope>NUCLEOTIDE SEQUENCE [LARGE SCALE GENOMIC DNA]</scope>
    <source>
        <strain evidence="1 2">TM7_G3_2_Rum_HOT_351B</strain>
    </source>
</reference>
<dbReference type="EMBL" id="PRLM01000006">
    <property type="protein sequence ID" value="RYC74417.1"/>
    <property type="molecule type" value="Genomic_DNA"/>
</dbReference>
<dbReference type="Proteomes" id="UP001191019">
    <property type="component" value="Unassembled WGS sequence"/>
</dbReference>
<dbReference type="RefSeq" id="WP_129735182.1">
    <property type="nucleotide sequence ID" value="NZ_PRLM01000006.1"/>
</dbReference>